<dbReference type="PROSITE" id="PS51702">
    <property type="entry name" value="HTH_MU"/>
    <property type="match status" value="1"/>
</dbReference>
<dbReference type="InterPro" id="IPR012337">
    <property type="entry name" value="RNaseH-like_sf"/>
</dbReference>
<dbReference type="Gene3D" id="3.30.420.10">
    <property type="entry name" value="Ribonuclease H-like superfamily/Ribonuclease H"/>
    <property type="match status" value="1"/>
</dbReference>
<dbReference type="Pfam" id="PF02914">
    <property type="entry name" value="DDE_2"/>
    <property type="match status" value="1"/>
</dbReference>
<dbReference type="Gene3D" id="1.10.10.10">
    <property type="entry name" value="Winged helix-like DNA-binding domain superfamily/Winged helix DNA-binding domain"/>
    <property type="match status" value="1"/>
</dbReference>
<dbReference type="InterPro" id="IPR003314">
    <property type="entry name" value="Mu-type_HTH"/>
</dbReference>
<feature type="domain" description="HTH Mu-type" evidence="3">
    <location>
        <begin position="6"/>
        <end position="79"/>
    </location>
</feature>
<name>A0A8J7R2X2_9HYPH</name>
<dbReference type="Gene3D" id="1.10.10.60">
    <property type="entry name" value="Homeodomain-like"/>
    <property type="match status" value="2"/>
</dbReference>
<dbReference type="InterPro" id="IPR001584">
    <property type="entry name" value="Integrase_cat-core"/>
</dbReference>
<evidence type="ECO:0000256" key="1">
    <source>
        <dbReference type="SAM" id="MobiDB-lite"/>
    </source>
</evidence>
<dbReference type="SUPFAM" id="SSF46955">
    <property type="entry name" value="Putative DNA-binding domain"/>
    <property type="match status" value="1"/>
</dbReference>
<dbReference type="InterPro" id="IPR036388">
    <property type="entry name" value="WH-like_DNA-bd_sf"/>
</dbReference>
<protein>
    <submittedName>
        <fullName evidence="4">Mu transposase C-terminal domain-containing protein</fullName>
    </submittedName>
</protein>
<dbReference type="SUPFAM" id="SSF46689">
    <property type="entry name" value="Homeodomain-like"/>
    <property type="match status" value="2"/>
</dbReference>
<proteinExistence type="predicted"/>
<sequence length="670" mass="74622">MVAAKEWFSLAELAEAKLPGMPQSIQGYDKLVAREGWRGQGTKARKRSGRSGGGGFEYHLSLLPREAQARLLIVHAAPANDDVDEKAAQKAALWARYEALCSGHKSTCEERLKALQAIDELRSGGLVLNAAVSVVAQRFNVSPRTIYYWHGLVQAHPREDWLAALAPAFAAAATAERSPCHPDAWEFLASDYLRAEAPTFSSCYRRLLQAAKKKKWAPIPAERSLRRRLDAEVPEAVQIIARKGKEKAKSLFPAQRRLRDEGHAMQAVNMDGHKFDVFVRLDDGHVTRLFLLGIQDLYSGKLLAWRLTDSENKETVRLVIGDMVERFGIPDRITLDNGRAFASKWISGGSPNRYRFKVREEDPQGLLTALGVELRWTQPYSGQSKPIERAWRDLADDISRHPVCAGAFTGNRPDAKPENYASHAVPLDVFKAHVDRQIAEHNARTGRTSKVCAGRSFDETFQASMADPATIVRWPSNAQRALWLLAAERIRAQKGSGEIHLFGNRYWCRELNRLAGRYVTVRFDPDHLTKPIKVYDESNVLVGDAECIADTGFYDVDAARRHARARNDHQKALAAERRALARMSAEELAAILSSGEPEVQEQPPSAPPRITRLVTGNLAVKHIPQHEDDDFEASFSRALSRISGGASIHEFPQGNTPGSNEYGSQKNGRE</sequence>
<evidence type="ECO:0000259" key="2">
    <source>
        <dbReference type="PROSITE" id="PS50994"/>
    </source>
</evidence>
<dbReference type="InterPro" id="IPR015126">
    <property type="entry name" value="Mu_I-gamma"/>
</dbReference>
<dbReference type="InterPro" id="IPR009057">
    <property type="entry name" value="Homeodomain-like_sf"/>
</dbReference>
<dbReference type="InterPro" id="IPR036397">
    <property type="entry name" value="RNaseH_sf"/>
</dbReference>
<dbReference type="Pfam" id="PF09039">
    <property type="entry name" value="HTH_Tnp_Mu_2"/>
    <property type="match status" value="1"/>
</dbReference>
<dbReference type="GO" id="GO:0003677">
    <property type="term" value="F:DNA binding"/>
    <property type="evidence" value="ECO:0007669"/>
    <property type="project" value="InterPro"/>
</dbReference>
<accession>A0A8J7R2X2</accession>
<feature type="region of interest" description="Disordered" evidence="1">
    <location>
        <begin position="646"/>
        <end position="670"/>
    </location>
</feature>
<dbReference type="Gene3D" id="2.30.30.130">
    <property type="entry name" value="Transposase, Mu, C-terminal"/>
    <property type="match status" value="1"/>
</dbReference>
<dbReference type="PROSITE" id="PS50994">
    <property type="entry name" value="INTEGRASE"/>
    <property type="match status" value="1"/>
</dbReference>
<dbReference type="InterPro" id="IPR015378">
    <property type="entry name" value="Transposase-like_Mu_C"/>
</dbReference>
<dbReference type="InterPro" id="IPR009004">
    <property type="entry name" value="Transposase_Mu_C"/>
</dbReference>
<dbReference type="Pfam" id="PF02316">
    <property type="entry name" value="HTH_Tnp_Mu_1"/>
    <property type="match status" value="1"/>
</dbReference>
<dbReference type="GO" id="GO:0004803">
    <property type="term" value="F:transposase activity"/>
    <property type="evidence" value="ECO:0007669"/>
    <property type="project" value="InterPro"/>
</dbReference>
<evidence type="ECO:0000259" key="3">
    <source>
        <dbReference type="PROSITE" id="PS51702"/>
    </source>
</evidence>
<dbReference type="GO" id="GO:0015074">
    <property type="term" value="P:DNA integration"/>
    <property type="evidence" value="ECO:0007669"/>
    <property type="project" value="InterPro"/>
</dbReference>
<evidence type="ECO:0000313" key="5">
    <source>
        <dbReference type="Proteomes" id="UP000666240"/>
    </source>
</evidence>
<gene>
    <name evidence="4" type="ORF">J5Y06_12490</name>
</gene>
<dbReference type="SUPFAM" id="SSF50610">
    <property type="entry name" value="mu transposase, C-terminal domain"/>
    <property type="match status" value="1"/>
</dbReference>
<comment type="caution">
    <text evidence="4">The sequence shown here is derived from an EMBL/GenBank/DDBJ whole genome shotgun (WGS) entry which is preliminary data.</text>
</comment>
<evidence type="ECO:0000313" key="4">
    <source>
        <dbReference type="EMBL" id="MBP0439471.1"/>
    </source>
</evidence>
<dbReference type="GO" id="GO:0006313">
    <property type="term" value="P:DNA transposition"/>
    <property type="evidence" value="ECO:0007669"/>
    <property type="project" value="InterPro"/>
</dbReference>
<reference evidence="4" key="1">
    <citation type="submission" date="2021-03" db="EMBL/GenBank/DDBJ databases">
        <title>Genome sequencing and assembly of Tianweitania sediminis.</title>
        <authorList>
            <person name="Chhetri G."/>
        </authorList>
    </citation>
    <scope>NUCLEOTIDE SEQUENCE</scope>
    <source>
        <strain evidence="4">Z8</strain>
    </source>
</reference>
<feature type="domain" description="Integrase catalytic" evidence="2">
    <location>
        <begin position="249"/>
        <end position="385"/>
    </location>
</feature>
<dbReference type="SUPFAM" id="SSF53098">
    <property type="entry name" value="Ribonuclease H-like"/>
    <property type="match status" value="1"/>
</dbReference>
<dbReference type="InterPro" id="IPR009061">
    <property type="entry name" value="DNA-bd_dom_put_sf"/>
</dbReference>
<organism evidence="4 5">
    <name type="scientific">Tianweitania sediminis</name>
    <dbReference type="NCBI Taxonomy" id="1502156"/>
    <lineage>
        <taxon>Bacteria</taxon>
        <taxon>Pseudomonadati</taxon>
        <taxon>Pseudomonadota</taxon>
        <taxon>Alphaproteobacteria</taxon>
        <taxon>Hyphomicrobiales</taxon>
        <taxon>Phyllobacteriaceae</taxon>
        <taxon>Tianweitania</taxon>
    </lineage>
</organism>
<dbReference type="Proteomes" id="UP000666240">
    <property type="component" value="Unassembled WGS sequence"/>
</dbReference>
<dbReference type="EMBL" id="JAGIYY010000003">
    <property type="protein sequence ID" value="MBP0439471.1"/>
    <property type="molecule type" value="Genomic_DNA"/>
</dbReference>
<dbReference type="InterPro" id="IPR004189">
    <property type="entry name" value="Phage_Mu_transposase"/>
</dbReference>
<dbReference type="Pfam" id="PF09299">
    <property type="entry name" value="Mu-transpos_C"/>
    <property type="match status" value="1"/>
</dbReference>
<keyword evidence="5" id="KW-1185">Reference proteome</keyword>
<dbReference type="AlphaFoldDB" id="A0A8J7R2X2"/>
<feature type="compositionally biased region" description="Polar residues" evidence="1">
    <location>
        <begin position="653"/>
        <end position="670"/>
    </location>
</feature>